<name>A0A2H4R8H3_9EUKA</name>
<protein>
    <submittedName>
        <fullName evidence="1">Ribosomal protein S1</fullName>
    </submittedName>
</protein>
<geneLocation type="mitochondrion" evidence="1"/>
<keyword evidence="1" id="KW-0687">Ribonucleoprotein</keyword>
<reference evidence="1" key="1">
    <citation type="journal article" date="2017" name="Curr. Biol.">
        <title>A New Lineage of Eukaryotes Illuminates Early Mitochondrial Genome Reduction.</title>
        <authorList>
            <person name="Janouskovec J."/>
            <person name="Tikhonenkov D.V."/>
            <person name="Burki F."/>
            <person name="Howe A.T."/>
            <person name="Rohwer F.L."/>
            <person name="Mylnikov A.P."/>
            <person name="Keeling P.J."/>
        </authorList>
    </citation>
    <scope>NUCLEOTIDE SEQUENCE</scope>
    <source>
        <strain evidence="1">TD-1</strain>
    </source>
</reference>
<organism evidence="1">
    <name type="scientific">Ancoracysta twista</name>
    <dbReference type="NCBI Taxonomy" id="2044563"/>
    <lineage>
        <taxon>Eukaryota</taxon>
        <taxon>Provora</taxon>
        <taxon>Nebulidia</taxon>
        <taxon>Nebulidea</taxon>
        <taxon>Nebulidida</taxon>
        <taxon>Nebulidae</taxon>
    </lineage>
</organism>
<dbReference type="AlphaFoldDB" id="A0A2H4R8H3"/>
<evidence type="ECO:0000313" key="1">
    <source>
        <dbReference type="EMBL" id="ATY40944.1"/>
    </source>
</evidence>
<accession>A0A2H4R8H3</accession>
<proteinExistence type="predicted"/>
<dbReference type="GeneID" id="35199396"/>
<keyword evidence="1" id="KW-0689">Ribosomal protein</keyword>
<dbReference type="RefSeq" id="YP_009446456.1">
    <property type="nucleotide sequence ID" value="NC_036491.1"/>
</dbReference>
<dbReference type="EMBL" id="MG202008">
    <property type="protein sequence ID" value="ATY40944.1"/>
    <property type="molecule type" value="Genomic_DNA"/>
</dbReference>
<sequence length="204" mass="24336">MIMATNYFKDYLNDPKIRQKTDYLFANFDSKKRLYKRIFLAKVISEDKFFYSFETGSKFDLRISRKDYQKMYPKRRLKLAVGNYSSFSVYQHESQDSQMLVKNSNLQERLAAVLHWHRLLKNSLFLLGRVNKRRKGGYSVLSTGVSLFLPRSKTRLRLPNHRLFKSELGGQIIKPILEDLKFIKKQKKGSKFRHSNRRKNNNKK</sequence>
<keyword evidence="1" id="KW-0496">Mitochondrion</keyword>
<dbReference type="GO" id="GO:0005840">
    <property type="term" value="C:ribosome"/>
    <property type="evidence" value="ECO:0007669"/>
    <property type="project" value="UniProtKB-KW"/>
</dbReference>
<gene>
    <name evidence="1" type="primary">rps1</name>
</gene>